<dbReference type="AlphaFoldDB" id="A0A382NYV2"/>
<gene>
    <name evidence="3" type="ORF">METZ01_LOCUS318532</name>
</gene>
<reference evidence="3" key="1">
    <citation type="submission" date="2018-05" db="EMBL/GenBank/DDBJ databases">
        <authorList>
            <person name="Lanie J.A."/>
            <person name="Ng W.-L."/>
            <person name="Kazmierczak K.M."/>
            <person name="Andrzejewski T.M."/>
            <person name="Davidsen T.M."/>
            <person name="Wayne K.J."/>
            <person name="Tettelin H."/>
            <person name="Glass J.I."/>
            <person name="Rusch D."/>
            <person name="Podicherti R."/>
            <person name="Tsui H.-C.T."/>
            <person name="Winkler M.E."/>
        </authorList>
    </citation>
    <scope>NUCLEOTIDE SEQUENCE</scope>
</reference>
<feature type="region of interest" description="Disordered" evidence="2">
    <location>
        <begin position="215"/>
        <end position="254"/>
    </location>
</feature>
<keyword evidence="1" id="KW-0175">Coiled coil</keyword>
<name>A0A382NYV2_9ZZZZ</name>
<proteinExistence type="predicted"/>
<protein>
    <submittedName>
        <fullName evidence="3">Uncharacterized protein</fullName>
    </submittedName>
</protein>
<evidence type="ECO:0000313" key="3">
    <source>
        <dbReference type="EMBL" id="SVC65678.1"/>
    </source>
</evidence>
<feature type="non-terminal residue" evidence="3">
    <location>
        <position position="254"/>
    </location>
</feature>
<evidence type="ECO:0000256" key="1">
    <source>
        <dbReference type="SAM" id="Coils"/>
    </source>
</evidence>
<accession>A0A382NYV2</accession>
<feature type="coiled-coil region" evidence="1">
    <location>
        <begin position="96"/>
        <end position="146"/>
    </location>
</feature>
<feature type="compositionally biased region" description="Basic and acidic residues" evidence="2">
    <location>
        <begin position="245"/>
        <end position="254"/>
    </location>
</feature>
<dbReference type="EMBL" id="UINC01103361">
    <property type="protein sequence ID" value="SVC65678.1"/>
    <property type="molecule type" value="Genomic_DNA"/>
</dbReference>
<organism evidence="3">
    <name type="scientific">marine metagenome</name>
    <dbReference type="NCBI Taxonomy" id="408172"/>
    <lineage>
        <taxon>unclassified sequences</taxon>
        <taxon>metagenomes</taxon>
        <taxon>ecological metagenomes</taxon>
    </lineage>
</organism>
<sequence length="254" mass="28417">MKRALLNKCFLGLGLQILAVFPLAAQVDVDPLGDEPGRITFKDVNALGQAALKAVTAGDYEGLKRLTAYGLEQREWVTMGNEFLERAEAKAKADLKNDKGEEADDIRRKLQRMKEQFKGNKLDEAMKRVESKEKKYGEAFKKLKREGKAMGIDWTRVLFKQMDNSRVRDTGPVNVEQGDLYVIFSSGKKLYHLKLDDCLHSSRLGWLIGPGPIEVGAGMPADHHDHDHDGDDEPGEEAPPRGKAVPRELKKPQP</sequence>
<evidence type="ECO:0000256" key="2">
    <source>
        <dbReference type="SAM" id="MobiDB-lite"/>
    </source>
</evidence>